<evidence type="ECO:0000313" key="1">
    <source>
        <dbReference type="EMBL" id="KAJ7006654.1"/>
    </source>
</evidence>
<name>A0AAD6WDL8_9ROSI</name>
<dbReference type="EMBL" id="JAQIZT010000002">
    <property type="protein sequence ID" value="KAJ7006654.1"/>
    <property type="molecule type" value="Genomic_DNA"/>
</dbReference>
<gene>
    <name evidence="1" type="ORF">NC653_005876</name>
</gene>
<sequence length="233" mass="25768">MGFIFLDGSGKTVDSCRGSDHSLGRDSREFPDLLILFGRLLRPNVHNAEESGNVIPKWTRCLRNKNQHGGGFAVLAGMAAASVANSGTTSLTTLYGREVQVSNQAHLDENSSPIIWKQKLEISATAHTKPNIFSASISSWLLTRGAFDEVGFKEKGMLVNWHGILTALSLYAFCYCAHPVFPTLYISMKNKRQFSNLRINGSYGLPNVWTKRSVADNLKPSNRKAKLKLLQEP</sequence>
<dbReference type="AlphaFoldDB" id="A0AAD6WDL8"/>
<dbReference type="Proteomes" id="UP001164929">
    <property type="component" value="Chromosome 2"/>
</dbReference>
<organism evidence="1 2">
    <name type="scientific">Populus alba x Populus x berolinensis</name>
    <dbReference type="NCBI Taxonomy" id="444605"/>
    <lineage>
        <taxon>Eukaryota</taxon>
        <taxon>Viridiplantae</taxon>
        <taxon>Streptophyta</taxon>
        <taxon>Embryophyta</taxon>
        <taxon>Tracheophyta</taxon>
        <taxon>Spermatophyta</taxon>
        <taxon>Magnoliopsida</taxon>
        <taxon>eudicotyledons</taxon>
        <taxon>Gunneridae</taxon>
        <taxon>Pentapetalae</taxon>
        <taxon>rosids</taxon>
        <taxon>fabids</taxon>
        <taxon>Malpighiales</taxon>
        <taxon>Salicaceae</taxon>
        <taxon>Saliceae</taxon>
        <taxon>Populus</taxon>
    </lineage>
</organism>
<keyword evidence="2" id="KW-1185">Reference proteome</keyword>
<proteinExistence type="predicted"/>
<accession>A0AAD6WDL8</accession>
<reference evidence="1" key="1">
    <citation type="journal article" date="2023" name="Mol. Ecol. Resour.">
        <title>Chromosome-level genome assembly of a triploid poplar Populus alba 'Berolinensis'.</title>
        <authorList>
            <person name="Chen S."/>
            <person name="Yu Y."/>
            <person name="Wang X."/>
            <person name="Wang S."/>
            <person name="Zhang T."/>
            <person name="Zhou Y."/>
            <person name="He R."/>
            <person name="Meng N."/>
            <person name="Wang Y."/>
            <person name="Liu W."/>
            <person name="Liu Z."/>
            <person name="Liu J."/>
            <person name="Guo Q."/>
            <person name="Huang H."/>
            <person name="Sederoff R.R."/>
            <person name="Wang G."/>
            <person name="Qu G."/>
            <person name="Chen S."/>
        </authorList>
    </citation>
    <scope>NUCLEOTIDE SEQUENCE</scope>
    <source>
        <strain evidence="1">SC-2020</strain>
    </source>
</reference>
<protein>
    <submittedName>
        <fullName evidence="1">Uncharacterized protein</fullName>
    </submittedName>
</protein>
<evidence type="ECO:0000313" key="2">
    <source>
        <dbReference type="Proteomes" id="UP001164929"/>
    </source>
</evidence>
<comment type="caution">
    <text evidence="1">The sequence shown here is derived from an EMBL/GenBank/DDBJ whole genome shotgun (WGS) entry which is preliminary data.</text>
</comment>